<dbReference type="Proteomes" id="UP000756132">
    <property type="component" value="Chromosome 11"/>
</dbReference>
<protein>
    <submittedName>
        <fullName evidence="1">Nuclease P1</fullName>
    </submittedName>
</protein>
<dbReference type="OrthoDB" id="441446at2759"/>
<dbReference type="RefSeq" id="XP_047767746.1">
    <property type="nucleotide sequence ID" value="XM_047912074.1"/>
</dbReference>
<dbReference type="GeneID" id="71992804"/>
<gene>
    <name evidence="1" type="ORF">CLAFUR5_12926</name>
</gene>
<organism evidence="1 2">
    <name type="scientific">Passalora fulva</name>
    <name type="common">Tomato leaf mold</name>
    <name type="synonym">Cladosporium fulvum</name>
    <dbReference type="NCBI Taxonomy" id="5499"/>
    <lineage>
        <taxon>Eukaryota</taxon>
        <taxon>Fungi</taxon>
        <taxon>Dikarya</taxon>
        <taxon>Ascomycota</taxon>
        <taxon>Pezizomycotina</taxon>
        <taxon>Dothideomycetes</taxon>
        <taxon>Dothideomycetidae</taxon>
        <taxon>Mycosphaerellales</taxon>
        <taxon>Mycosphaerellaceae</taxon>
        <taxon>Fulvia</taxon>
    </lineage>
</organism>
<name>A0A9Q8UUZ2_PASFU</name>
<proteinExistence type="predicted"/>
<dbReference type="EMBL" id="CP090173">
    <property type="protein sequence ID" value="UJO23380.1"/>
    <property type="molecule type" value="Genomic_DNA"/>
</dbReference>
<accession>A0A9Q8UUZ2</accession>
<reference evidence="1" key="1">
    <citation type="submission" date="2021-12" db="EMBL/GenBank/DDBJ databases">
        <authorList>
            <person name="Zaccaron A."/>
            <person name="Stergiopoulos I."/>
        </authorList>
    </citation>
    <scope>NUCLEOTIDE SEQUENCE</scope>
    <source>
        <strain evidence="1">Race5_Kim</strain>
    </source>
</reference>
<sequence length="92" mass="10193">MPDGADILESGDLYPTYYNSAIDTIELQIAKGGYWLAKWLDAIAANQDAKKKRMVHGGMTQSEDLTGGYLLPLAPMSRAQMRREAVGYNCKH</sequence>
<keyword evidence="2" id="KW-1185">Reference proteome</keyword>
<evidence type="ECO:0000313" key="2">
    <source>
        <dbReference type="Proteomes" id="UP000756132"/>
    </source>
</evidence>
<dbReference type="AlphaFoldDB" id="A0A9Q8UUZ2"/>
<reference evidence="1" key="2">
    <citation type="journal article" date="2022" name="Microb. Genom.">
        <title>A chromosome-scale genome assembly of the tomato pathogen Cladosporium fulvum reveals a compartmentalized genome architecture and the presence of a dispensable chromosome.</title>
        <authorList>
            <person name="Zaccaron A.Z."/>
            <person name="Chen L.H."/>
            <person name="Samaras A."/>
            <person name="Stergiopoulos I."/>
        </authorList>
    </citation>
    <scope>NUCLEOTIDE SEQUENCE</scope>
    <source>
        <strain evidence="1">Race5_Kim</strain>
    </source>
</reference>
<dbReference type="Gene3D" id="1.10.575.10">
    <property type="entry name" value="P1 Nuclease"/>
    <property type="match status" value="1"/>
</dbReference>
<dbReference type="GO" id="GO:0016788">
    <property type="term" value="F:hydrolase activity, acting on ester bonds"/>
    <property type="evidence" value="ECO:0007669"/>
    <property type="project" value="InterPro"/>
</dbReference>
<evidence type="ECO:0000313" key="1">
    <source>
        <dbReference type="EMBL" id="UJO23380.1"/>
    </source>
</evidence>
<dbReference type="KEGG" id="ffu:CLAFUR5_12926"/>
<dbReference type="InterPro" id="IPR008947">
    <property type="entry name" value="PLipase_C/P1_nuclease_dom_sf"/>
</dbReference>
<dbReference type="SUPFAM" id="SSF48537">
    <property type="entry name" value="Phospholipase C/P1 nuclease"/>
    <property type="match status" value="1"/>
</dbReference>